<sequence length="379" mass="42199">MQRDARLGFLAVEAVARVFGVGDVAVFDELEPFRQRPGPGAGTGEKLTTAIALYIWAHQGGPADEICDHALWLLNEGGLRLSDDPLIAVAAYYVLQCAERDETLDLWEQSRAEAYRAGSLLGSSTIHTWYGHTLWRRGDLAQSRAEFEAGIGELRQWGYSETIMAASGGYLAPILIEQGELDAAERHLAEMPNPQDDSLPMFNWLNARAHLSLAQGRPEEVLAVCDDFERRASWVHNPIDYPWLIPRALALDRLDRREEAVEVAEAWLVQARQWGAPGTVGTALRVLGMVQRERGWTRCARPSRCSSTPRRGSSGPRRWRRSAGRCAGPGGPPMRGSRCAGRSSWRRRAMRMRSSSTCARSCTPRVRGREATPWPASRR</sequence>
<evidence type="ECO:0000313" key="3">
    <source>
        <dbReference type="Proteomes" id="UP001058860"/>
    </source>
</evidence>
<gene>
    <name evidence="2" type="ORF">LRS13_08255</name>
</gene>
<reference evidence="3" key="1">
    <citation type="submission" date="2021-11" db="EMBL/GenBank/DDBJ databases">
        <title>Cultivation dependent microbiological survey of springs from the worlds oldest radium mine currently devoted to the extraction of radon-saturated water.</title>
        <authorList>
            <person name="Kapinusova G."/>
            <person name="Smrhova T."/>
            <person name="Strejcek M."/>
            <person name="Suman J."/>
            <person name="Jani K."/>
            <person name="Pajer P."/>
            <person name="Uhlik O."/>
        </authorList>
    </citation>
    <scope>NUCLEOTIDE SEQUENCE [LARGE SCALE GENOMIC DNA]</scope>
    <source>
        <strain evidence="3">J379</strain>
    </source>
</reference>
<accession>A0ABY5PMF5</accession>
<dbReference type="EMBL" id="CP088295">
    <property type="protein sequence ID" value="UUY05497.1"/>
    <property type="molecule type" value="Genomic_DNA"/>
</dbReference>
<feature type="region of interest" description="Disordered" evidence="1">
    <location>
        <begin position="301"/>
        <end position="379"/>
    </location>
</feature>
<dbReference type="RefSeq" id="WP_353866902.1">
    <property type="nucleotide sequence ID" value="NZ_CP088295.1"/>
</dbReference>
<organism evidence="2 3">
    <name type="scientific">Svornostia abyssi</name>
    <dbReference type="NCBI Taxonomy" id="2898438"/>
    <lineage>
        <taxon>Bacteria</taxon>
        <taxon>Bacillati</taxon>
        <taxon>Actinomycetota</taxon>
        <taxon>Thermoleophilia</taxon>
        <taxon>Solirubrobacterales</taxon>
        <taxon>Baekduiaceae</taxon>
        <taxon>Svornostia</taxon>
    </lineage>
</organism>
<dbReference type="Gene3D" id="1.25.40.10">
    <property type="entry name" value="Tetratricopeptide repeat domain"/>
    <property type="match status" value="1"/>
</dbReference>
<name>A0ABY5PMF5_9ACTN</name>
<dbReference type="SUPFAM" id="SSF48452">
    <property type="entry name" value="TPR-like"/>
    <property type="match status" value="1"/>
</dbReference>
<dbReference type="InterPro" id="IPR011990">
    <property type="entry name" value="TPR-like_helical_dom_sf"/>
</dbReference>
<keyword evidence="3" id="KW-1185">Reference proteome</keyword>
<evidence type="ECO:0000313" key="2">
    <source>
        <dbReference type="EMBL" id="UUY05497.1"/>
    </source>
</evidence>
<dbReference type="Proteomes" id="UP001058860">
    <property type="component" value="Chromosome"/>
</dbReference>
<protein>
    <submittedName>
        <fullName evidence="2">Uncharacterized protein</fullName>
    </submittedName>
</protein>
<dbReference type="Pfam" id="PF07721">
    <property type="entry name" value="TPR_4"/>
    <property type="match status" value="2"/>
</dbReference>
<dbReference type="InterPro" id="IPR011717">
    <property type="entry name" value="TPR-4"/>
</dbReference>
<feature type="compositionally biased region" description="Low complexity" evidence="1">
    <location>
        <begin position="352"/>
        <end position="363"/>
    </location>
</feature>
<proteinExistence type="predicted"/>
<feature type="compositionally biased region" description="Low complexity" evidence="1">
    <location>
        <begin position="301"/>
        <end position="316"/>
    </location>
</feature>
<evidence type="ECO:0000256" key="1">
    <source>
        <dbReference type="SAM" id="MobiDB-lite"/>
    </source>
</evidence>